<keyword evidence="6 15" id="KW-0732">Signal</keyword>
<feature type="compositionally biased region" description="Basic residues" evidence="14">
    <location>
        <begin position="368"/>
        <end position="395"/>
    </location>
</feature>
<comment type="subcellular location">
    <subcellularLocation>
        <location evidence="1">Secreted</location>
        <location evidence="1">Extracellular space</location>
        <location evidence="1">Extracellular matrix</location>
    </subcellularLocation>
</comment>
<dbReference type="InterPro" id="IPR045371">
    <property type="entry name" value="ADAMTS_CR_3"/>
</dbReference>
<feature type="region of interest" description="Disordered" evidence="14">
    <location>
        <begin position="307"/>
        <end position="399"/>
    </location>
</feature>
<dbReference type="SUPFAM" id="SSF55486">
    <property type="entry name" value="Metalloproteases ('zincins'), catalytic domain"/>
    <property type="match status" value="1"/>
</dbReference>
<keyword evidence="2" id="KW-0964">Secreted</keyword>
<dbReference type="RefSeq" id="XP_058983316.1">
    <property type="nucleotide sequence ID" value="XM_059127333.1"/>
</dbReference>
<dbReference type="Gene3D" id="3.40.390.10">
    <property type="entry name" value="Collagenase (Catalytic Domain)"/>
    <property type="match status" value="1"/>
</dbReference>
<evidence type="ECO:0000256" key="6">
    <source>
        <dbReference type="ARBA" id="ARBA00022729"/>
    </source>
</evidence>
<keyword evidence="9 13" id="KW-0862">Zinc</keyword>
<evidence type="ECO:0000256" key="11">
    <source>
        <dbReference type="ARBA" id="ARBA00023157"/>
    </source>
</evidence>
<dbReference type="CDD" id="cd04273">
    <property type="entry name" value="ZnMc_ADAMTS_like"/>
    <property type="match status" value="1"/>
</dbReference>
<dbReference type="InterPro" id="IPR001590">
    <property type="entry name" value="Peptidase_M12B"/>
</dbReference>
<evidence type="ECO:0000313" key="17">
    <source>
        <dbReference type="Proteomes" id="UP001652621"/>
    </source>
</evidence>
<dbReference type="Proteomes" id="UP001652621">
    <property type="component" value="Unplaced"/>
</dbReference>
<dbReference type="Gene3D" id="2.60.120.830">
    <property type="match status" value="1"/>
</dbReference>
<dbReference type="Pfam" id="PF05986">
    <property type="entry name" value="ADAMTS_spacer1"/>
    <property type="match status" value="1"/>
</dbReference>
<keyword evidence="12" id="KW-0325">Glycoprotein</keyword>
<dbReference type="PANTHER" id="PTHR13723:SF200">
    <property type="entry name" value="ADAM METALLOPEPTIDASE WITH THROMBOSPONDIN TYPE 1 MOTIF B, ISOFORM B"/>
    <property type="match status" value="1"/>
</dbReference>
<name>A0ABM3VC04_MUSDO</name>
<dbReference type="InterPro" id="IPR036383">
    <property type="entry name" value="TSP1_rpt_sf"/>
</dbReference>
<feature type="signal peptide" evidence="15">
    <location>
        <begin position="1"/>
        <end position="24"/>
    </location>
</feature>
<feature type="binding site" evidence="13">
    <location>
        <position position="548"/>
    </location>
    <ligand>
        <name>Zn(2+)</name>
        <dbReference type="ChEBI" id="CHEBI:29105"/>
        <note>catalytic</note>
    </ligand>
</feature>
<evidence type="ECO:0000256" key="3">
    <source>
        <dbReference type="ARBA" id="ARBA00022530"/>
    </source>
</evidence>
<keyword evidence="11" id="KW-1015">Disulfide bond</keyword>
<dbReference type="InterPro" id="IPR010294">
    <property type="entry name" value="ADAMTS_spacer1"/>
</dbReference>
<evidence type="ECO:0000256" key="12">
    <source>
        <dbReference type="ARBA" id="ARBA00023180"/>
    </source>
</evidence>
<dbReference type="Pfam" id="PF17771">
    <property type="entry name" value="ADAMTS_CR_2"/>
    <property type="match status" value="1"/>
</dbReference>
<dbReference type="Pfam" id="PF01421">
    <property type="entry name" value="Reprolysin"/>
    <property type="match status" value="1"/>
</dbReference>
<organism evidence="17 18">
    <name type="scientific">Musca domestica</name>
    <name type="common">House fly</name>
    <dbReference type="NCBI Taxonomy" id="7370"/>
    <lineage>
        <taxon>Eukaryota</taxon>
        <taxon>Metazoa</taxon>
        <taxon>Ecdysozoa</taxon>
        <taxon>Arthropoda</taxon>
        <taxon>Hexapoda</taxon>
        <taxon>Insecta</taxon>
        <taxon>Pterygota</taxon>
        <taxon>Neoptera</taxon>
        <taxon>Endopterygota</taxon>
        <taxon>Diptera</taxon>
        <taxon>Brachycera</taxon>
        <taxon>Muscomorpha</taxon>
        <taxon>Muscoidea</taxon>
        <taxon>Muscidae</taxon>
        <taxon>Musca</taxon>
    </lineage>
</organism>
<evidence type="ECO:0000256" key="13">
    <source>
        <dbReference type="PROSITE-ProRule" id="PRU00276"/>
    </source>
</evidence>
<keyword evidence="8" id="KW-0378">Hydrolase</keyword>
<dbReference type="InterPro" id="IPR000884">
    <property type="entry name" value="TSP1_rpt"/>
</dbReference>
<dbReference type="GeneID" id="101897450"/>
<dbReference type="PANTHER" id="PTHR13723">
    <property type="entry name" value="ADAMTS A DISINTEGRIN AND METALLOPROTEASE WITH THROMBOSPONDIN MOTIFS PROTEASE"/>
    <property type="match status" value="1"/>
</dbReference>
<evidence type="ECO:0000256" key="5">
    <source>
        <dbReference type="ARBA" id="ARBA00022723"/>
    </source>
</evidence>
<dbReference type="InterPro" id="IPR002870">
    <property type="entry name" value="Peptidase_M12B_N"/>
</dbReference>
<dbReference type="Pfam" id="PF19236">
    <property type="entry name" value="ADAMTS_CR_3"/>
    <property type="match status" value="1"/>
</dbReference>
<comment type="caution">
    <text evidence="13">Lacks conserved residue(s) required for the propagation of feature annotation.</text>
</comment>
<dbReference type="Gene3D" id="3.40.1620.60">
    <property type="match status" value="1"/>
</dbReference>
<dbReference type="Gene3D" id="2.20.100.10">
    <property type="entry name" value="Thrombospondin type-1 (TSP1) repeat"/>
    <property type="match status" value="2"/>
</dbReference>
<accession>A0ABM3VC04</accession>
<feature type="binding site" evidence="13">
    <location>
        <position position="554"/>
    </location>
    <ligand>
        <name>Zn(2+)</name>
        <dbReference type="ChEBI" id="CHEBI:29105"/>
        <note>catalytic</note>
    </ligand>
</feature>
<feature type="binding site" evidence="13">
    <location>
        <position position="544"/>
    </location>
    <ligand>
        <name>Zn(2+)</name>
        <dbReference type="ChEBI" id="CHEBI:29105"/>
        <note>catalytic</note>
    </ligand>
</feature>
<keyword evidence="10 18" id="KW-0482">Metalloprotease</keyword>
<evidence type="ECO:0000256" key="4">
    <source>
        <dbReference type="ARBA" id="ARBA00022670"/>
    </source>
</evidence>
<feature type="compositionally biased region" description="Low complexity" evidence="14">
    <location>
        <begin position="310"/>
        <end position="351"/>
    </location>
</feature>
<feature type="region of interest" description="Disordered" evidence="14">
    <location>
        <begin position="198"/>
        <end position="256"/>
    </location>
</feature>
<dbReference type="InterPro" id="IPR050439">
    <property type="entry name" value="ADAMTS_ADAMTS-like"/>
</dbReference>
<sequence>MESRLQLNAIICLLVTTSTWHVYGDERQQQQQQQQQLLIGLHSDELISGELVIPRKVSSNGEFLSHSLQHHHGQHYKHTRKRRSIDDTNLEPEVHYHLDIQNETLHLELEPHSYFMTPHLIVERHRRDLRTRKRLQKHTNCHYHGRIKDQPESRVALSACNGLVGHIKTKNNEYYIEPSKLHAAAHNVNGHPHVVFQRSSVKEKTATKKQQQQQQQQNHPHKMQPHHHDQQSSHKLLQNGTKRQRRTLSNCGTKEPRRRIEARLVEWQPQGKLKIQGGRRIRRLHHQQPHFKYETTTADVKLQEYHKHQTTNPHHQQQQRHQVQQKNAPFNSSNDNSNNHNNNYISNQRNSGPITPSAINFTPQANRQQHHQQHQNHQHHPSHQQHHLPHRRSKRSISSPRHVETLIVADSTMVNFHNEVESYLLTIMNMVSALYKDPSIGNAIEIVVVKIILLEEDEAHPDLNLTQNAQQNLDMFCSWQHKLNSGNELDPHHHDVAVLITRKNICGNNCMTLGLANVGGMCKPKQSCSVNEDNGIMLSHTIAHELGHNFGMFHDTAKIGCHPRVGSIVHIMTPTFGADTLQVCWSNCSRKFITHFLDQGLGDCLDDEPTALNEYVYPDEMPGKKYNAELQCRLQYNVTDSEVEACSSMNEICSTLWCRVNGECITNMRPTAPGTLCGKRKWCQNGKCVRIEPFEKIDGSWGNWSEWSECSRTCGGGVSIQQRECDSPRPANGGTFCIGERKRYKICNHQPCPKNELSFRAQQCEKYNDKPYQGHFYKWLPFFDKQNPCKLYCNDVDDTIIANWGDMVLDGTPCTLGTNNMCIDGICRKVGCDWIVDSDMQEDRCGICGGSGDQCKPVKAVFNETLKVTEGYVEIVVLPAKARHIIIKELGNSPHFLSVAKANSSTFYLNGDSLISMPGEFFIAGAESFYDRVDDQEIIKIPQPIEHSIAIYIIVRGDEPNEGVYYEFTLPALNASTSKHYLWKLSDWTHCSVSCGGGLQYREPICYENGRETSDIELCWAFAKNPRPLRQTKKCNSTPCPAHWLTGPWQFCPVTCKSPDTPLPVRRRSVMCLDQHDVIMDDDKCNPSTRPIDTDFCESNLPVCSIREKLKTRFS</sequence>
<protein>
    <submittedName>
        <fullName evidence="18">A disintegrin and metalloproteinase with thrombospondin motifs 6 isoform X1</fullName>
    </submittedName>
</protein>
<evidence type="ECO:0000256" key="9">
    <source>
        <dbReference type="ARBA" id="ARBA00022833"/>
    </source>
</evidence>
<gene>
    <name evidence="18" type="primary">LOC101897450</name>
</gene>
<dbReference type="InterPro" id="IPR024079">
    <property type="entry name" value="MetalloPept_cat_dom_sf"/>
</dbReference>
<evidence type="ECO:0000259" key="16">
    <source>
        <dbReference type="PROSITE" id="PS50215"/>
    </source>
</evidence>
<dbReference type="PRINTS" id="PR01857">
    <property type="entry name" value="ADAMTSFAMILY"/>
</dbReference>
<feature type="active site" evidence="13">
    <location>
        <position position="545"/>
    </location>
</feature>
<evidence type="ECO:0000313" key="18">
    <source>
        <dbReference type="RefSeq" id="XP_058983316.1"/>
    </source>
</evidence>
<proteinExistence type="predicted"/>
<dbReference type="Pfam" id="PF01562">
    <property type="entry name" value="Pep_M12B_propep"/>
    <property type="match status" value="1"/>
</dbReference>
<feature type="domain" description="Peptidase M12B" evidence="16">
    <location>
        <begin position="401"/>
        <end position="609"/>
    </location>
</feature>
<evidence type="ECO:0000256" key="8">
    <source>
        <dbReference type="ARBA" id="ARBA00022801"/>
    </source>
</evidence>
<dbReference type="InterPro" id="IPR041645">
    <property type="entry name" value="ADAMTS_CR_2"/>
</dbReference>
<dbReference type="SMART" id="SM00209">
    <property type="entry name" value="TSP1"/>
    <property type="match status" value="3"/>
</dbReference>
<dbReference type="PROSITE" id="PS50215">
    <property type="entry name" value="ADAM_MEPRO"/>
    <property type="match status" value="1"/>
</dbReference>
<feature type="chain" id="PRO_5045703802" evidence="15">
    <location>
        <begin position="25"/>
        <end position="1115"/>
    </location>
</feature>
<feature type="compositionally biased region" description="Polar residues" evidence="14">
    <location>
        <begin position="233"/>
        <end position="252"/>
    </location>
</feature>
<reference evidence="18" key="1">
    <citation type="submission" date="2025-08" db="UniProtKB">
        <authorList>
            <consortium name="RefSeq"/>
        </authorList>
    </citation>
    <scope>IDENTIFICATION</scope>
    <source>
        <strain evidence="18">Aabys</strain>
        <tissue evidence="18">Whole body</tissue>
    </source>
</reference>
<keyword evidence="5 13" id="KW-0479">Metal-binding</keyword>
<feature type="compositionally biased region" description="Basic residues" evidence="14">
    <location>
        <begin position="277"/>
        <end position="289"/>
    </location>
</feature>
<feature type="region of interest" description="Disordered" evidence="14">
    <location>
        <begin position="274"/>
        <end position="293"/>
    </location>
</feature>
<dbReference type="GO" id="GO:0008237">
    <property type="term" value="F:metallopeptidase activity"/>
    <property type="evidence" value="ECO:0007669"/>
    <property type="project" value="UniProtKB-KW"/>
</dbReference>
<keyword evidence="7" id="KW-0677">Repeat</keyword>
<dbReference type="Pfam" id="PF19030">
    <property type="entry name" value="TSP1_ADAMTS"/>
    <property type="match status" value="2"/>
</dbReference>
<keyword evidence="4" id="KW-0645">Protease</keyword>
<dbReference type="Pfam" id="PF00090">
    <property type="entry name" value="TSP_1"/>
    <property type="match status" value="1"/>
</dbReference>
<evidence type="ECO:0000256" key="2">
    <source>
        <dbReference type="ARBA" id="ARBA00022525"/>
    </source>
</evidence>
<keyword evidence="17" id="KW-1185">Reference proteome</keyword>
<evidence type="ECO:0000256" key="10">
    <source>
        <dbReference type="ARBA" id="ARBA00023049"/>
    </source>
</evidence>
<evidence type="ECO:0000256" key="14">
    <source>
        <dbReference type="SAM" id="MobiDB-lite"/>
    </source>
</evidence>
<feature type="compositionally biased region" description="Low complexity" evidence="14">
    <location>
        <begin position="208"/>
        <end position="218"/>
    </location>
</feature>
<feature type="compositionally biased region" description="Polar residues" evidence="14">
    <location>
        <begin position="352"/>
        <end position="367"/>
    </location>
</feature>
<evidence type="ECO:0000256" key="1">
    <source>
        <dbReference type="ARBA" id="ARBA00004498"/>
    </source>
</evidence>
<evidence type="ECO:0000256" key="15">
    <source>
        <dbReference type="SAM" id="SignalP"/>
    </source>
</evidence>
<dbReference type="InterPro" id="IPR013273">
    <property type="entry name" value="ADAMTS/ADAMTS-like"/>
</dbReference>
<dbReference type="PROSITE" id="PS50092">
    <property type="entry name" value="TSP1"/>
    <property type="match status" value="2"/>
</dbReference>
<keyword evidence="3" id="KW-0272">Extracellular matrix</keyword>
<dbReference type="SUPFAM" id="SSF82895">
    <property type="entry name" value="TSP-1 type 1 repeat"/>
    <property type="match status" value="3"/>
</dbReference>
<evidence type="ECO:0000256" key="7">
    <source>
        <dbReference type="ARBA" id="ARBA00022737"/>
    </source>
</evidence>